<organism evidence="5 6">
    <name type="scientific">Saccharomonospora cyanea NA-134</name>
    <dbReference type="NCBI Taxonomy" id="882082"/>
    <lineage>
        <taxon>Bacteria</taxon>
        <taxon>Bacillati</taxon>
        <taxon>Actinomycetota</taxon>
        <taxon>Actinomycetes</taxon>
        <taxon>Pseudonocardiales</taxon>
        <taxon>Pseudonocardiaceae</taxon>
        <taxon>Saccharomonospora</taxon>
    </lineage>
</organism>
<evidence type="ECO:0000256" key="1">
    <source>
        <dbReference type="ARBA" id="ARBA00023015"/>
    </source>
</evidence>
<dbReference type="InterPro" id="IPR018060">
    <property type="entry name" value="HTH_AraC"/>
</dbReference>
<dbReference type="AlphaFoldDB" id="H5XFV9"/>
<dbReference type="InterPro" id="IPR009057">
    <property type="entry name" value="Homeodomain-like_sf"/>
</dbReference>
<evidence type="ECO:0000313" key="6">
    <source>
        <dbReference type="Proteomes" id="UP000002791"/>
    </source>
</evidence>
<dbReference type="HOGENOM" id="CLU_073078_1_0_11"/>
<dbReference type="PANTHER" id="PTHR46796">
    <property type="entry name" value="HTH-TYPE TRANSCRIPTIONAL ACTIVATOR RHAS-RELATED"/>
    <property type="match status" value="1"/>
</dbReference>
<keyword evidence="3" id="KW-0804">Transcription</keyword>
<gene>
    <name evidence="5" type="ORF">SaccyDRAFT_2658</name>
</gene>
<accession>H5XFV9</accession>
<feature type="domain" description="HTH araC/xylS-type" evidence="4">
    <location>
        <begin position="148"/>
        <end position="245"/>
    </location>
</feature>
<evidence type="ECO:0000256" key="3">
    <source>
        <dbReference type="ARBA" id="ARBA00023163"/>
    </source>
</evidence>
<evidence type="ECO:0000259" key="4">
    <source>
        <dbReference type="PROSITE" id="PS01124"/>
    </source>
</evidence>
<dbReference type="EMBL" id="CM001440">
    <property type="protein sequence ID" value="EHR61515.1"/>
    <property type="molecule type" value="Genomic_DNA"/>
</dbReference>
<protein>
    <submittedName>
        <fullName evidence="5">DNA-binding domain-containing protein, AraC-type</fullName>
    </submittedName>
</protein>
<dbReference type="RefSeq" id="WP_005438224.1">
    <property type="nucleotide sequence ID" value="NZ_CM001440.1"/>
</dbReference>
<dbReference type="InterPro" id="IPR050204">
    <property type="entry name" value="AraC_XylS_family_regulators"/>
</dbReference>
<dbReference type="OrthoDB" id="4549023at2"/>
<dbReference type="Pfam" id="PF12833">
    <property type="entry name" value="HTH_18"/>
    <property type="match status" value="1"/>
</dbReference>
<dbReference type="GO" id="GO:0043565">
    <property type="term" value="F:sequence-specific DNA binding"/>
    <property type="evidence" value="ECO:0007669"/>
    <property type="project" value="InterPro"/>
</dbReference>
<dbReference type="Gene3D" id="1.10.10.60">
    <property type="entry name" value="Homeodomain-like"/>
    <property type="match status" value="1"/>
</dbReference>
<keyword evidence="1" id="KW-0805">Transcription regulation</keyword>
<reference evidence="5 6" key="1">
    <citation type="submission" date="2011-11" db="EMBL/GenBank/DDBJ databases">
        <title>The Noncontiguous Finished sequence of Saccharomonospora cyanea NA-134.</title>
        <authorList>
            <consortium name="US DOE Joint Genome Institute"/>
            <person name="Lucas S."/>
            <person name="Han J."/>
            <person name="Lapidus A."/>
            <person name="Cheng J.-F."/>
            <person name="Goodwin L."/>
            <person name="Pitluck S."/>
            <person name="Peters L."/>
            <person name="Ovchinnikova G."/>
            <person name="Lu M."/>
            <person name="Detter J.C."/>
            <person name="Han C."/>
            <person name="Tapia R."/>
            <person name="Land M."/>
            <person name="Hauser L."/>
            <person name="Kyrpides N."/>
            <person name="Ivanova N."/>
            <person name="Pagani I."/>
            <person name="Brambilla E.-M."/>
            <person name="Klenk H.-P."/>
            <person name="Woyke T."/>
        </authorList>
    </citation>
    <scope>NUCLEOTIDE SEQUENCE [LARGE SCALE GENOMIC DNA]</scope>
    <source>
        <strain evidence="5 6">NA-134</strain>
    </source>
</reference>
<dbReference type="PANTHER" id="PTHR46796:SF15">
    <property type="entry name" value="BLL1074 PROTEIN"/>
    <property type="match status" value="1"/>
</dbReference>
<evidence type="ECO:0000256" key="2">
    <source>
        <dbReference type="ARBA" id="ARBA00023125"/>
    </source>
</evidence>
<keyword evidence="6" id="KW-1185">Reference proteome</keyword>
<dbReference type="PROSITE" id="PS01124">
    <property type="entry name" value="HTH_ARAC_FAMILY_2"/>
    <property type="match status" value="1"/>
</dbReference>
<dbReference type="eggNOG" id="COG2207">
    <property type="taxonomic scope" value="Bacteria"/>
</dbReference>
<proteinExistence type="predicted"/>
<dbReference type="SUPFAM" id="SSF46689">
    <property type="entry name" value="Homeodomain-like"/>
    <property type="match status" value="1"/>
</dbReference>
<evidence type="ECO:0000313" key="5">
    <source>
        <dbReference type="EMBL" id="EHR61515.1"/>
    </source>
</evidence>
<dbReference type="Proteomes" id="UP000002791">
    <property type="component" value="Chromosome"/>
</dbReference>
<dbReference type="SMART" id="SM00342">
    <property type="entry name" value="HTH_ARAC"/>
    <property type="match status" value="1"/>
</dbReference>
<keyword evidence="2 5" id="KW-0238">DNA-binding</keyword>
<name>H5XFV9_9PSEU</name>
<dbReference type="STRING" id="882082.SaccyDRAFT_2658"/>
<sequence>MWQGTVALRPGRLVYAGQVGDAHRHRHAAVQLVLATEELVWLCDGSGAQWRGRAAVIPSGAEHEIAGGGAGVLAWIDADGALGQALTARVRRTGLPVGSVAAWASAAQPLLDTSLAVGDSASGMVDQVLATLAPAGAPAPVSLHPALRQAIAVLPTMLDQSVRLERLAAAVGISASRLGHLFSDELGLPFRAYVRWARLQRAIDHARLGGTLTEAAHAAGFADSAHLTRVCHEMFGLAPSGLARAVHWHRRRAVSG</sequence>
<dbReference type="GO" id="GO:0003700">
    <property type="term" value="F:DNA-binding transcription factor activity"/>
    <property type="evidence" value="ECO:0007669"/>
    <property type="project" value="InterPro"/>
</dbReference>